<name>A0A2W5NC27_RHOSU</name>
<protein>
    <submittedName>
        <fullName evidence="2">Dihydrodipicolinate synthase family protein</fullName>
    </submittedName>
</protein>
<dbReference type="Gene3D" id="3.20.20.70">
    <property type="entry name" value="Aldolase class I"/>
    <property type="match status" value="1"/>
</dbReference>
<keyword evidence="1" id="KW-0456">Lyase</keyword>
<dbReference type="InterPro" id="IPR013785">
    <property type="entry name" value="Aldolase_TIM"/>
</dbReference>
<organism evidence="2 3">
    <name type="scientific">Rhodovulum sulfidophilum</name>
    <name type="common">Rhodobacter sulfidophilus</name>
    <dbReference type="NCBI Taxonomy" id="35806"/>
    <lineage>
        <taxon>Bacteria</taxon>
        <taxon>Pseudomonadati</taxon>
        <taxon>Pseudomonadota</taxon>
        <taxon>Alphaproteobacteria</taxon>
        <taxon>Rhodobacterales</taxon>
        <taxon>Paracoccaceae</taxon>
        <taxon>Rhodovulum</taxon>
    </lineage>
</organism>
<dbReference type="AlphaFoldDB" id="A0A2W5NC27"/>
<reference evidence="2 3" key="1">
    <citation type="submission" date="2017-08" db="EMBL/GenBank/DDBJ databases">
        <title>Infants hospitalized years apart are colonized by the same room-sourced microbial strains.</title>
        <authorList>
            <person name="Brooks B."/>
            <person name="Olm M.R."/>
            <person name="Firek B.A."/>
            <person name="Baker R."/>
            <person name="Thomas B.C."/>
            <person name="Morowitz M.J."/>
            <person name="Banfield J.F."/>
        </authorList>
    </citation>
    <scope>NUCLEOTIDE SEQUENCE [LARGE SCALE GENOMIC DNA]</scope>
    <source>
        <strain evidence="2">S2_005_002_R2_34</strain>
    </source>
</reference>
<evidence type="ECO:0000256" key="1">
    <source>
        <dbReference type="ARBA" id="ARBA00023239"/>
    </source>
</evidence>
<dbReference type="InterPro" id="IPR002220">
    <property type="entry name" value="DapA-like"/>
</dbReference>
<evidence type="ECO:0000313" key="3">
    <source>
        <dbReference type="Proteomes" id="UP000249185"/>
    </source>
</evidence>
<sequence length="322" mass="33545">MKTTPVTPADLTASIISLPPIARHPDGTINTAESRGIVDWLASAGVGAFMYGGIANLFNARLSEYGAVLDLIETVAPSDDAWMVPAIGGDFGKAIDQVAILRERDFPTAILLPFWLVQSGGVATGIRKLADALGKPLMVFFKALDYLTPRDIAALLADGALCGVEYGVAPDEDGQSPHLSGLLDLVGSAERLIDGAGELTIVESSRHGIKGYTSGSGLLAPHLSMALLEAVRREDRAAIAALSRPFAAFDAVRALHSAIPVVHDAVRLIGIADTGPIGPFFETARDPLVVAEIAGVAAELLRANRAFMPEAASPGRVGPAGR</sequence>
<accession>A0A2W5NC27</accession>
<comment type="caution">
    <text evidence="2">The sequence shown here is derived from an EMBL/GenBank/DDBJ whole genome shotgun (WGS) entry which is preliminary data.</text>
</comment>
<gene>
    <name evidence="2" type="ORF">DI556_08265</name>
</gene>
<proteinExistence type="predicted"/>
<evidence type="ECO:0000313" key="2">
    <source>
        <dbReference type="EMBL" id="PZQ50058.1"/>
    </source>
</evidence>
<dbReference type="Proteomes" id="UP000249185">
    <property type="component" value="Unassembled WGS sequence"/>
</dbReference>
<dbReference type="EMBL" id="QFPW01000005">
    <property type="protein sequence ID" value="PZQ50058.1"/>
    <property type="molecule type" value="Genomic_DNA"/>
</dbReference>
<dbReference type="SMART" id="SM01130">
    <property type="entry name" value="DHDPS"/>
    <property type="match status" value="1"/>
</dbReference>
<dbReference type="GO" id="GO:0016829">
    <property type="term" value="F:lyase activity"/>
    <property type="evidence" value="ECO:0007669"/>
    <property type="project" value="UniProtKB-KW"/>
</dbReference>
<dbReference type="SUPFAM" id="SSF51569">
    <property type="entry name" value="Aldolase"/>
    <property type="match status" value="1"/>
</dbReference>